<organism evidence="1 2">
    <name type="scientific">Ottowia beijingensis</name>
    <dbReference type="NCBI Taxonomy" id="1207057"/>
    <lineage>
        <taxon>Bacteria</taxon>
        <taxon>Pseudomonadati</taxon>
        <taxon>Pseudomonadota</taxon>
        <taxon>Betaproteobacteria</taxon>
        <taxon>Burkholderiales</taxon>
        <taxon>Comamonadaceae</taxon>
        <taxon>Ottowia</taxon>
    </lineage>
</organism>
<dbReference type="RefSeq" id="WP_180550401.1">
    <property type="nucleotide sequence ID" value="NZ_JACCKX010000001.1"/>
</dbReference>
<proteinExistence type="predicted"/>
<evidence type="ECO:0000313" key="1">
    <source>
        <dbReference type="EMBL" id="NZA02024.1"/>
    </source>
</evidence>
<name>A0A853IV91_9BURK</name>
<comment type="caution">
    <text evidence="1">The sequence shown here is derived from an EMBL/GenBank/DDBJ whole genome shotgun (WGS) entry which is preliminary data.</text>
</comment>
<protein>
    <submittedName>
        <fullName evidence="1">Uncharacterized protein</fullName>
    </submittedName>
</protein>
<reference evidence="1 2" key="1">
    <citation type="submission" date="2020-07" db="EMBL/GenBank/DDBJ databases">
        <authorList>
            <person name="Maaloum M."/>
        </authorList>
    </citation>
    <scope>NUCLEOTIDE SEQUENCE [LARGE SCALE GENOMIC DNA]</scope>
    <source>
        <strain evidence="1 2">GCS-AN-3</strain>
    </source>
</reference>
<dbReference type="AlphaFoldDB" id="A0A853IV91"/>
<keyword evidence="2" id="KW-1185">Reference proteome</keyword>
<accession>A0A853IV91</accession>
<dbReference type="Proteomes" id="UP000589716">
    <property type="component" value="Unassembled WGS sequence"/>
</dbReference>
<gene>
    <name evidence="1" type="ORF">H0I39_10175</name>
</gene>
<dbReference type="EMBL" id="JACCKX010000001">
    <property type="protein sequence ID" value="NZA02024.1"/>
    <property type="molecule type" value="Genomic_DNA"/>
</dbReference>
<sequence length="251" mass="25312">MAGFPHQGLFLVTGAATMQPQTRRITIETDTNPPGGYTGVALDGTTGGINVGDLAYSPAESSATTAVLYGTRNVQASDDTPRGVYLYRIVVDLTAPTPTARASRIATTLPRLITYGSAYLGADGGLIVSANNNAFYRVNVTNGSHTVLTAANGDANTNTDGTTCIAVPLVDVVKQAGAPVAVLNGHTFDVPYTLTVGNTGAVPTPNVQISDNLRNAFAAGTPTLGISAGPSVTAGSCTSAATLAAPAVSPC</sequence>
<evidence type="ECO:0000313" key="2">
    <source>
        <dbReference type="Proteomes" id="UP000589716"/>
    </source>
</evidence>